<protein>
    <submittedName>
        <fullName evidence="3">Os07g0569166 protein</fullName>
    </submittedName>
</protein>
<reference evidence="3 4" key="1">
    <citation type="journal article" date="2005" name="Nature">
        <title>The map-based sequence of the rice genome.</title>
        <authorList>
            <consortium name="International rice genome sequencing project (IRGSP)"/>
            <person name="Matsumoto T."/>
            <person name="Wu J."/>
            <person name="Kanamori H."/>
            <person name="Katayose Y."/>
            <person name="Fujisawa M."/>
            <person name="Namiki N."/>
            <person name="Mizuno H."/>
            <person name="Yamamoto K."/>
            <person name="Antonio B.A."/>
            <person name="Baba T."/>
            <person name="Sakata K."/>
            <person name="Nagamura Y."/>
            <person name="Aoki H."/>
            <person name="Arikawa K."/>
            <person name="Arita K."/>
            <person name="Bito T."/>
            <person name="Chiden Y."/>
            <person name="Fujitsuka N."/>
            <person name="Fukunaka R."/>
            <person name="Hamada M."/>
            <person name="Harada C."/>
            <person name="Hayashi A."/>
            <person name="Hijishita S."/>
            <person name="Honda M."/>
            <person name="Hosokawa S."/>
            <person name="Ichikawa Y."/>
            <person name="Idonuma A."/>
            <person name="Iijima M."/>
            <person name="Ikeda M."/>
            <person name="Ikeno M."/>
            <person name="Ito K."/>
            <person name="Ito S."/>
            <person name="Ito T."/>
            <person name="Ito Y."/>
            <person name="Ito Y."/>
            <person name="Iwabuchi A."/>
            <person name="Kamiya K."/>
            <person name="Karasawa W."/>
            <person name="Kurita K."/>
            <person name="Katagiri S."/>
            <person name="Kikuta A."/>
            <person name="Kobayashi H."/>
            <person name="Kobayashi N."/>
            <person name="Machita K."/>
            <person name="Maehara T."/>
            <person name="Masukawa M."/>
            <person name="Mizubayashi T."/>
            <person name="Mukai Y."/>
            <person name="Nagasaki H."/>
            <person name="Nagata Y."/>
            <person name="Naito S."/>
            <person name="Nakashima M."/>
            <person name="Nakama Y."/>
            <person name="Nakamichi Y."/>
            <person name="Nakamura M."/>
            <person name="Meguro A."/>
            <person name="Negishi M."/>
            <person name="Ohta I."/>
            <person name="Ohta T."/>
            <person name="Okamoto M."/>
            <person name="Ono N."/>
            <person name="Saji S."/>
            <person name="Sakaguchi M."/>
            <person name="Sakai K."/>
            <person name="Shibata M."/>
            <person name="Shimokawa T."/>
            <person name="Song J."/>
            <person name="Takazaki Y."/>
            <person name="Terasawa K."/>
            <person name="Tsugane M."/>
            <person name="Tsuji K."/>
            <person name="Ueda S."/>
            <person name="Waki K."/>
            <person name="Yamagata H."/>
            <person name="Yamamoto M."/>
            <person name="Yamamoto S."/>
            <person name="Yamane H."/>
            <person name="Yoshiki S."/>
            <person name="Yoshihara R."/>
            <person name="Yukawa K."/>
            <person name="Zhong H."/>
            <person name="Yano M."/>
            <person name="Yuan Q."/>
            <person name="Ouyang S."/>
            <person name="Liu J."/>
            <person name="Jones K.M."/>
            <person name="Gansberger K."/>
            <person name="Moffat K."/>
            <person name="Hill J."/>
            <person name="Bera J."/>
            <person name="Fadrosh D."/>
            <person name="Jin S."/>
            <person name="Johri S."/>
            <person name="Kim M."/>
            <person name="Overton L."/>
            <person name="Reardon M."/>
            <person name="Tsitrin T."/>
            <person name="Vuong H."/>
            <person name="Weaver B."/>
            <person name="Ciecko A."/>
            <person name="Tallon L."/>
            <person name="Jackson J."/>
            <person name="Pai G."/>
            <person name="Aken S.V."/>
            <person name="Utterback T."/>
            <person name="Reidmuller S."/>
            <person name="Feldblyum T."/>
            <person name="Hsiao J."/>
            <person name="Zismann V."/>
            <person name="Iobst S."/>
            <person name="de Vazeille A.R."/>
            <person name="Buell C.R."/>
            <person name="Ying K."/>
            <person name="Li Y."/>
            <person name="Lu T."/>
            <person name="Huang Y."/>
            <person name="Zhao Q."/>
            <person name="Feng Q."/>
            <person name="Zhang L."/>
            <person name="Zhu J."/>
            <person name="Weng Q."/>
            <person name="Mu J."/>
            <person name="Lu Y."/>
            <person name="Fan D."/>
            <person name="Liu Y."/>
            <person name="Guan J."/>
            <person name="Zhang Y."/>
            <person name="Yu S."/>
            <person name="Liu X."/>
            <person name="Zhang Y."/>
            <person name="Hong G."/>
            <person name="Han B."/>
            <person name="Choisne N."/>
            <person name="Demange N."/>
            <person name="Orjeda G."/>
            <person name="Samain S."/>
            <person name="Cattolico L."/>
            <person name="Pelletier E."/>
            <person name="Couloux A."/>
            <person name="Segurens B."/>
            <person name="Wincker P."/>
            <person name="D'Hont A."/>
            <person name="Scarpelli C."/>
            <person name="Weissenbach J."/>
            <person name="Salanoubat M."/>
            <person name="Quetier F."/>
            <person name="Yu Y."/>
            <person name="Kim H.R."/>
            <person name="Rambo T."/>
            <person name="Currie J."/>
            <person name="Collura K."/>
            <person name="Luo M."/>
            <person name="Yang T."/>
            <person name="Ammiraju J.S.S."/>
            <person name="Engler F."/>
            <person name="Soderlund C."/>
            <person name="Wing R.A."/>
            <person name="Palmer L.E."/>
            <person name="de la Bastide M."/>
            <person name="Spiegel L."/>
            <person name="Nascimento L."/>
            <person name="Zutavern T."/>
            <person name="O'Shaughnessy A."/>
            <person name="Dike S."/>
            <person name="Dedhia N."/>
            <person name="Preston R."/>
            <person name="Balija V."/>
            <person name="McCombie W.R."/>
            <person name="Chow T."/>
            <person name="Chen H."/>
            <person name="Chung M."/>
            <person name="Chen C."/>
            <person name="Shaw J."/>
            <person name="Wu H."/>
            <person name="Hsiao K."/>
            <person name="Chao Y."/>
            <person name="Chu M."/>
            <person name="Cheng C."/>
            <person name="Hour A."/>
            <person name="Lee P."/>
            <person name="Lin S."/>
            <person name="Lin Y."/>
            <person name="Liou J."/>
            <person name="Liu S."/>
            <person name="Hsing Y."/>
            <person name="Raghuvanshi S."/>
            <person name="Mohanty A."/>
            <person name="Bharti A.K."/>
            <person name="Gaur A."/>
            <person name="Gupta V."/>
            <person name="Kumar D."/>
            <person name="Ravi V."/>
            <person name="Vij S."/>
            <person name="Kapur A."/>
            <person name="Khurana P."/>
            <person name="Khurana P."/>
            <person name="Khurana J.P."/>
            <person name="Tyagi A.K."/>
            <person name="Gaikwad K."/>
            <person name="Singh A."/>
            <person name="Dalal V."/>
            <person name="Srivastava S."/>
            <person name="Dixit A."/>
            <person name="Pal A.K."/>
            <person name="Ghazi I.A."/>
            <person name="Yadav M."/>
            <person name="Pandit A."/>
            <person name="Bhargava A."/>
            <person name="Sureshbabu K."/>
            <person name="Batra K."/>
            <person name="Sharma T.R."/>
            <person name="Mohapatra T."/>
            <person name="Singh N.K."/>
            <person name="Messing J."/>
            <person name="Nelson A.B."/>
            <person name="Fuks G."/>
            <person name="Kavchok S."/>
            <person name="Keizer G."/>
            <person name="Linton E."/>
            <person name="Llaca V."/>
            <person name="Song R."/>
            <person name="Tanyolac B."/>
            <person name="Young S."/>
            <person name="Ho-Il K."/>
            <person name="Hahn J.H."/>
            <person name="Sangsakoo G."/>
            <person name="Vanavichit A."/>
            <person name="de Mattos Luiz.A.T."/>
            <person name="Zimmer P.D."/>
            <person name="Malone G."/>
            <person name="Dellagostin O."/>
            <person name="de Oliveira A.C."/>
            <person name="Bevan M."/>
            <person name="Bancroft I."/>
            <person name="Minx P."/>
            <person name="Cordum H."/>
            <person name="Wilson R."/>
            <person name="Cheng Z."/>
            <person name="Jin W."/>
            <person name="Jiang J."/>
            <person name="Leong S.A."/>
            <person name="Iwama H."/>
            <person name="Gojobori T."/>
            <person name="Itoh T."/>
            <person name="Niimura Y."/>
            <person name="Fujii Y."/>
            <person name="Habara T."/>
            <person name="Sakai H."/>
            <person name="Sato Y."/>
            <person name="Wilson G."/>
            <person name="Kumar K."/>
            <person name="McCouch S."/>
            <person name="Juretic N."/>
            <person name="Hoen D."/>
            <person name="Wright S."/>
            <person name="Bruskiewich R."/>
            <person name="Bureau T."/>
            <person name="Miyao A."/>
            <person name="Hirochika H."/>
            <person name="Nishikawa T."/>
            <person name="Kadowaki K."/>
            <person name="Sugiura M."/>
            <person name="Burr B."/>
            <person name="Sasaki T."/>
        </authorList>
    </citation>
    <scope>NUCLEOTIDE SEQUENCE [LARGE SCALE GENOMIC DNA]</scope>
    <source>
        <strain evidence="4">cv. Nipponbare</strain>
    </source>
</reference>
<name>A0A0P0X805_ORYSJ</name>
<dbReference type="EMBL" id="AP008213">
    <property type="protein sequence ID" value="BAH93992.1"/>
    <property type="molecule type" value="Genomic_DNA"/>
</dbReference>
<proteinExistence type="predicted"/>
<keyword evidence="2" id="KW-0732">Signal</keyword>
<feature type="chain" id="PRO_5024369193" evidence="2">
    <location>
        <begin position="21"/>
        <end position="269"/>
    </location>
</feature>
<accession>A0A0P0X805</accession>
<feature type="signal peptide" evidence="2">
    <location>
        <begin position="1"/>
        <end position="20"/>
    </location>
</feature>
<dbReference type="KEGG" id="dosa:Os07g0569166"/>
<dbReference type="Proteomes" id="UP000000763">
    <property type="component" value="Chromosome 7"/>
</dbReference>
<evidence type="ECO:0000256" key="1">
    <source>
        <dbReference type="SAM" id="MobiDB-lite"/>
    </source>
</evidence>
<evidence type="ECO:0000313" key="3">
    <source>
        <dbReference type="EMBL" id="BAH93992.1"/>
    </source>
</evidence>
<feature type="region of interest" description="Disordered" evidence="1">
    <location>
        <begin position="65"/>
        <end position="85"/>
    </location>
</feature>
<dbReference type="AlphaFoldDB" id="A0A0P0X805"/>
<gene>
    <name evidence="3" type="ordered locus">Os07g0569166</name>
</gene>
<evidence type="ECO:0000313" key="4">
    <source>
        <dbReference type="Proteomes" id="UP000000763"/>
    </source>
</evidence>
<dbReference type="Gramene" id="Os07t0569166-01">
    <property type="protein sequence ID" value="Os07t0569166-01"/>
    <property type="gene ID" value="Os07g0569166"/>
</dbReference>
<organism evidence="3 4">
    <name type="scientific">Oryza sativa subsp. japonica</name>
    <name type="common">Rice</name>
    <dbReference type="NCBI Taxonomy" id="39947"/>
    <lineage>
        <taxon>Eukaryota</taxon>
        <taxon>Viridiplantae</taxon>
        <taxon>Streptophyta</taxon>
        <taxon>Embryophyta</taxon>
        <taxon>Tracheophyta</taxon>
        <taxon>Spermatophyta</taxon>
        <taxon>Magnoliopsida</taxon>
        <taxon>Liliopsida</taxon>
        <taxon>Poales</taxon>
        <taxon>Poaceae</taxon>
        <taxon>BOP clade</taxon>
        <taxon>Oryzoideae</taxon>
        <taxon>Oryzeae</taxon>
        <taxon>Oryzinae</taxon>
        <taxon>Oryza</taxon>
        <taxon>Oryza sativa</taxon>
    </lineage>
</organism>
<sequence>MMDFVLVSCFTSYFLSQALAFSTWSPSQPLMTTSSRLKRLLTLATSAICHAAILDSTSSFFTCPTDTSSPWPPPADDTSPGAGSARWARRGDGMGLLSGTMASGFVSSSSSSPILPSASSTPARLESPPFAAAAAAALALAAAATMAENSLLIVGKSSLGAVSLPTERIDVCLLPAADSHDSLLRRWYDDDGWLGVGVGGGLSAWMSLNSGSSSSSSTTTSSSLSSPPLLLTTISRPVLMTISRSSAPRLLLLLPLAAVCSLNMCRRRG</sequence>
<reference evidence="4" key="2">
    <citation type="journal article" date="2008" name="Nucleic Acids Res.">
        <title>The rice annotation project database (RAP-DB): 2008 update.</title>
        <authorList>
            <consortium name="The rice annotation project (RAP)"/>
        </authorList>
    </citation>
    <scope>GENOME REANNOTATION</scope>
    <source>
        <strain evidence="4">cv. Nipponbare</strain>
    </source>
</reference>
<evidence type="ECO:0000256" key="2">
    <source>
        <dbReference type="SAM" id="SignalP"/>
    </source>
</evidence>